<dbReference type="Gene3D" id="3.50.50.60">
    <property type="entry name" value="FAD/NAD(P)-binding domain"/>
    <property type="match status" value="1"/>
</dbReference>
<organism evidence="6 7">
    <name type="scientific">Dactylosporangium sucinum</name>
    <dbReference type="NCBI Taxonomy" id="1424081"/>
    <lineage>
        <taxon>Bacteria</taxon>
        <taxon>Bacillati</taxon>
        <taxon>Actinomycetota</taxon>
        <taxon>Actinomycetes</taxon>
        <taxon>Micromonosporales</taxon>
        <taxon>Micromonosporaceae</taxon>
        <taxon>Dactylosporangium</taxon>
    </lineage>
</organism>
<dbReference type="PANTHER" id="PTHR43004:SF19">
    <property type="entry name" value="BINDING MONOOXYGENASE, PUTATIVE (JCVI)-RELATED"/>
    <property type="match status" value="1"/>
</dbReference>
<dbReference type="RefSeq" id="WP_190254419.1">
    <property type="nucleotide sequence ID" value="NZ_BMPI01000042.1"/>
</dbReference>
<dbReference type="AlphaFoldDB" id="A0A917X3M0"/>
<comment type="caution">
    <text evidence="6">The sequence shown here is derived from an EMBL/GenBank/DDBJ whole genome shotgun (WGS) entry which is preliminary data.</text>
</comment>
<dbReference type="GO" id="GO:0016709">
    <property type="term" value="F:oxidoreductase activity, acting on paired donors, with incorporation or reduction of molecular oxygen, NAD(P)H as one donor, and incorporation of one atom of oxygen"/>
    <property type="evidence" value="ECO:0007669"/>
    <property type="project" value="UniProtKB-ARBA"/>
</dbReference>
<dbReference type="InterPro" id="IPR050641">
    <property type="entry name" value="RIFMO-like"/>
</dbReference>
<dbReference type="PANTHER" id="PTHR43004">
    <property type="entry name" value="TRK SYSTEM POTASSIUM UPTAKE PROTEIN"/>
    <property type="match status" value="1"/>
</dbReference>
<dbReference type="Pfam" id="PF01494">
    <property type="entry name" value="FAD_binding_3"/>
    <property type="match status" value="1"/>
</dbReference>
<evidence type="ECO:0000256" key="2">
    <source>
        <dbReference type="ARBA" id="ARBA00022630"/>
    </source>
</evidence>
<proteinExistence type="predicted"/>
<evidence type="ECO:0000313" key="7">
    <source>
        <dbReference type="Proteomes" id="UP000642070"/>
    </source>
</evidence>
<reference evidence="6" key="2">
    <citation type="submission" date="2020-09" db="EMBL/GenBank/DDBJ databases">
        <authorList>
            <person name="Sun Q."/>
            <person name="Ohkuma M."/>
        </authorList>
    </citation>
    <scope>NUCLEOTIDE SEQUENCE</scope>
    <source>
        <strain evidence="6">JCM 19831</strain>
    </source>
</reference>
<keyword evidence="3" id="KW-0274">FAD</keyword>
<dbReference type="Gene3D" id="3.40.30.120">
    <property type="match status" value="1"/>
</dbReference>
<evidence type="ECO:0000256" key="3">
    <source>
        <dbReference type="ARBA" id="ARBA00022827"/>
    </source>
</evidence>
<reference evidence="6" key="1">
    <citation type="journal article" date="2014" name="Int. J. Syst. Evol. Microbiol.">
        <title>Complete genome sequence of Corynebacterium casei LMG S-19264T (=DSM 44701T), isolated from a smear-ripened cheese.</title>
        <authorList>
            <consortium name="US DOE Joint Genome Institute (JGI-PGF)"/>
            <person name="Walter F."/>
            <person name="Albersmeier A."/>
            <person name="Kalinowski J."/>
            <person name="Ruckert C."/>
        </authorList>
    </citation>
    <scope>NUCLEOTIDE SEQUENCE</scope>
    <source>
        <strain evidence="6">JCM 19831</strain>
    </source>
</reference>
<dbReference type="Gene3D" id="3.30.70.2450">
    <property type="match status" value="1"/>
</dbReference>
<evidence type="ECO:0000256" key="1">
    <source>
        <dbReference type="ARBA" id="ARBA00001974"/>
    </source>
</evidence>
<comment type="cofactor">
    <cofactor evidence="1">
        <name>FAD</name>
        <dbReference type="ChEBI" id="CHEBI:57692"/>
    </cofactor>
</comment>
<dbReference type="SUPFAM" id="SSF51905">
    <property type="entry name" value="FAD/NAD(P)-binding domain"/>
    <property type="match status" value="1"/>
</dbReference>
<feature type="compositionally biased region" description="Basic and acidic residues" evidence="4">
    <location>
        <begin position="459"/>
        <end position="472"/>
    </location>
</feature>
<dbReference type="PRINTS" id="PR00420">
    <property type="entry name" value="RNGMNOXGNASE"/>
</dbReference>
<name>A0A917X3M0_9ACTN</name>
<gene>
    <name evidence="6" type="ORF">GCM10007977_071350</name>
</gene>
<feature type="domain" description="FAD-binding" evidence="5">
    <location>
        <begin position="2"/>
        <end position="327"/>
    </location>
</feature>
<evidence type="ECO:0000259" key="5">
    <source>
        <dbReference type="Pfam" id="PF01494"/>
    </source>
</evidence>
<feature type="region of interest" description="Disordered" evidence="4">
    <location>
        <begin position="459"/>
        <end position="483"/>
    </location>
</feature>
<evidence type="ECO:0000256" key="4">
    <source>
        <dbReference type="SAM" id="MobiDB-lite"/>
    </source>
</evidence>
<dbReference type="Pfam" id="PF21274">
    <property type="entry name" value="Rng_hyd_C"/>
    <property type="match status" value="1"/>
</dbReference>
<sequence>MTEVIIAGAGPAGLLLACELRLAGVDTVVLERHPRRPDFCRGFNLNARALDLLARRGLADPLIAEGWRVPHAAFSSLPVTLGLAGTHTDHPYSLGIPQTRVEEILEEHATARGADIRRGHELRGLAQDDDGVEVTVATGGGEYRLRARYVVGCDGSSSTVRKQAGIAFPGTATTRWSLLGDVEPAEPLPFGVTSGPGGDVFVIPRPGYVRVITADPGDHEAPVTQEEFQRALDAALGRPITIVAARWLTRFGDAARQAEAYVRGRVVLAGDAAHIHPPAGAIGVNVALDDAFNLGWKLAATVRGTAPAHLLGTYHDERHAAGARVLASTQAQVLLGETSGPLADLLTRVARHPGGNRAFAETITGLDTRYPAHPAGDHPWLGRLALTGDGPLATLQRQGKGVLLGPDDLVELAEPWAEHVIMGPGEPEGLLVRPDGHVAWVRTSGADGLREALAHWFGEPRSEPQSSHERPTNADAPAGSRTC</sequence>
<dbReference type="InterPro" id="IPR002938">
    <property type="entry name" value="FAD-bd"/>
</dbReference>
<keyword evidence="7" id="KW-1185">Reference proteome</keyword>
<protein>
    <submittedName>
        <fullName evidence="6">FAD-dependent oxidoreductase</fullName>
    </submittedName>
</protein>
<keyword evidence="2" id="KW-0285">Flavoprotein</keyword>
<evidence type="ECO:0000313" key="6">
    <source>
        <dbReference type="EMBL" id="GGM59506.1"/>
    </source>
</evidence>
<dbReference type="GO" id="GO:0071949">
    <property type="term" value="F:FAD binding"/>
    <property type="evidence" value="ECO:0007669"/>
    <property type="project" value="InterPro"/>
</dbReference>
<dbReference type="Proteomes" id="UP000642070">
    <property type="component" value="Unassembled WGS sequence"/>
</dbReference>
<accession>A0A917X3M0</accession>
<dbReference type="EMBL" id="BMPI01000042">
    <property type="protein sequence ID" value="GGM59506.1"/>
    <property type="molecule type" value="Genomic_DNA"/>
</dbReference>
<dbReference type="InterPro" id="IPR036188">
    <property type="entry name" value="FAD/NAD-bd_sf"/>
</dbReference>